<dbReference type="Gramene" id="ESW21502">
    <property type="protein sequence ID" value="ESW21502"/>
    <property type="gene ID" value="PHAVU_005G076200g"/>
</dbReference>
<dbReference type="OMA" id="RMRNDET"/>
<dbReference type="Proteomes" id="UP000000226">
    <property type="component" value="Chromosome 5"/>
</dbReference>
<evidence type="ECO:0008006" key="3">
    <source>
        <dbReference type="Google" id="ProtNLM"/>
    </source>
</evidence>
<proteinExistence type="predicted"/>
<gene>
    <name evidence="1" type="ORF">PHAVU_005G076200g</name>
</gene>
<evidence type="ECO:0000313" key="1">
    <source>
        <dbReference type="EMBL" id="ESW21502.1"/>
    </source>
</evidence>
<dbReference type="Pfam" id="PF14223">
    <property type="entry name" value="Retrotran_gag_2"/>
    <property type="match status" value="1"/>
</dbReference>
<keyword evidence="2" id="KW-1185">Reference proteome</keyword>
<dbReference type="AlphaFoldDB" id="V7BU25"/>
<dbReference type="PANTHER" id="PTHR34676:SF17">
    <property type="entry name" value="OS06G0684500 PROTEIN"/>
    <property type="match status" value="1"/>
</dbReference>
<name>V7BU25_PHAVU</name>
<sequence length="182" mass="21256">MADRLPFGEGASINRPPLFCGLNYQFWKVRMKIFMESLDKGIWDAIENGPFIPKFEKDGSVIEKPWSQWTDAESKKAKFDCIAKNIITSALNSDEFFRVSQCKSSKEMWDTLEVTHEGTNEVKRARKHALIQEYEMFRMLKGETIAEVQKRFTHIINHLMSLDKTFDKEELNIKILKCLDRA</sequence>
<dbReference type="EMBL" id="CM002292">
    <property type="protein sequence ID" value="ESW21502.1"/>
    <property type="molecule type" value="Genomic_DNA"/>
</dbReference>
<accession>V7BU25</accession>
<dbReference type="STRING" id="3885.V7BU25"/>
<organism evidence="1 2">
    <name type="scientific">Phaseolus vulgaris</name>
    <name type="common">Kidney bean</name>
    <name type="synonym">French bean</name>
    <dbReference type="NCBI Taxonomy" id="3885"/>
    <lineage>
        <taxon>Eukaryota</taxon>
        <taxon>Viridiplantae</taxon>
        <taxon>Streptophyta</taxon>
        <taxon>Embryophyta</taxon>
        <taxon>Tracheophyta</taxon>
        <taxon>Spermatophyta</taxon>
        <taxon>Magnoliopsida</taxon>
        <taxon>eudicotyledons</taxon>
        <taxon>Gunneridae</taxon>
        <taxon>Pentapetalae</taxon>
        <taxon>rosids</taxon>
        <taxon>fabids</taxon>
        <taxon>Fabales</taxon>
        <taxon>Fabaceae</taxon>
        <taxon>Papilionoideae</taxon>
        <taxon>50 kb inversion clade</taxon>
        <taxon>NPAAA clade</taxon>
        <taxon>indigoferoid/millettioid clade</taxon>
        <taxon>Phaseoleae</taxon>
        <taxon>Phaseolus</taxon>
    </lineage>
</organism>
<dbReference type="eggNOG" id="KOG0017">
    <property type="taxonomic scope" value="Eukaryota"/>
</dbReference>
<protein>
    <recommendedName>
        <fullName evidence="3">DUF4219 domain-containing protein</fullName>
    </recommendedName>
</protein>
<evidence type="ECO:0000313" key="2">
    <source>
        <dbReference type="Proteomes" id="UP000000226"/>
    </source>
</evidence>
<dbReference type="OrthoDB" id="1932348at2759"/>
<reference evidence="2" key="1">
    <citation type="journal article" date="2014" name="Nat. Genet.">
        <title>A reference genome for common bean and genome-wide analysis of dual domestications.</title>
        <authorList>
            <person name="Schmutz J."/>
            <person name="McClean P.E."/>
            <person name="Mamidi S."/>
            <person name="Wu G.A."/>
            <person name="Cannon S.B."/>
            <person name="Grimwood J."/>
            <person name="Jenkins J."/>
            <person name="Shu S."/>
            <person name="Song Q."/>
            <person name="Chavarro C."/>
            <person name="Torres-Torres M."/>
            <person name="Geffroy V."/>
            <person name="Moghaddam S.M."/>
            <person name="Gao D."/>
            <person name="Abernathy B."/>
            <person name="Barry K."/>
            <person name="Blair M."/>
            <person name="Brick M.A."/>
            <person name="Chovatia M."/>
            <person name="Gepts P."/>
            <person name="Goodstein D.M."/>
            <person name="Gonzales M."/>
            <person name="Hellsten U."/>
            <person name="Hyten D.L."/>
            <person name="Jia G."/>
            <person name="Kelly J.D."/>
            <person name="Kudrna D."/>
            <person name="Lee R."/>
            <person name="Richard M.M."/>
            <person name="Miklas P.N."/>
            <person name="Osorno J.M."/>
            <person name="Rodrigues J."/>
            <person name="Thareau V."/>
            <person name="Urrea C.A."/>
            <person name="Wang M."/>
            <person name="Yu Y."/>
            <person name="Zhang M."/>
            <person name="Wing R.A."/>
            <person name="Cregan P.B."/>
            <person name="Rokhsar D.S."/>
            <person name="Jackson S.A."/>
        </authorList>
    </citation>
    <scope>NUCLEOTIDE SEQUENCE [LARGE SCALE GENOMIC DNA]</scope>
    <source>
        <strain evidence="2">cv. G19833</strain>
    </source>
</reference>
<dbReference type="PANTHER" id="PTHR34676">
    <property type="entry name" value="DUF4219 DOMAIN-CONTAINING PROTEIN-RELATED"/>
    <property type="match status" value="1"/>
</dbReference>